<reference evidence="4" key="3">
    <citation type="submission" date="2015-03" db="EMBL/GenBank/DDBJ databases">
        <authorList>
            <consortium name="Pathogen Informatics"/>
        </authorList>
    </citation>
    <scope>NUCLEOTIDE SEQUENCE [LARGE SCALE GENOMIC DNA]</scope>
    <source>
        <strain evidence="4">A125KOH2</strain>
    </source>
</reference>
<dbReference type="EMBL" id="CWJL01000191">
    <property type="protein sequence ID" value="CRY69853.1"/>
    <property type="molecule type" value="Genomic_DNA"/>
</dbReference>
<evidence type="ECO:0000313" key="1">
    <source>
        <dbReference type="EMBL" id="CNH34454.1"/>
    </source>
</evidence>
<keyword evidence="3" id="KW-1185">Reference proteome</keyword>
<evidence type="ECO:0000313" key="2">
    <source>
        <dbReference type="EMBL" id="CRY69853.1"/>
    </source>
</evidence>
<reference evidence="1" key="1">
    <citation type="submission" date="2015-03" db="EMBL/GenBank/DDBJ databases">
        <authorList>
            <person name="Murphy D."/>
        </authorList>
    </citation>
    <scope>NUCLEOTIDE SEQUENCE [LARGE SCALE GENOMIC DNA]</scope>
    <source>
        <strain evidence="1">A125KOH2</strain>
    </source>
</reference>
<gene>
    <name evidence="1" type="ORF">ERS008529_00992</name>
    <name evidence="2" type="ORF">ERS137968_05011</name>
</gene>
<evidence type="ECO:0000313" key="4">
    <source>
        <dbReference type="Proteomes" id="UP000045840"/>
    </source>
</evidence>
<sequence length="56" mass="6325">MLIGFVLLITSCFNDSCNALPVTEDIYPTQSECQQISTLIKERKPNVVLMCGEVYR</sequence>
<dbReference type="Proteomes" id="UP000044625">
    <property type="component" value="Unassembled WGS sequence"/>
</dbReference>
<reference evidence="2 3" key="2">
    <citation type="submission" date="2015-03" db="EMBL/GenBank/DDBJ databases">
        <authorList>
            <consortium name="Pathogen Informatics"/>
            <person name="Murphy D."/>
        </authorList>
    </citation>
    <scope>NUCLEOTIDE SEQUENCE [LARGE SCALE GENOMIC DNA]</scope>
    <source>
        <strain evidence="2">Type strain: CIP110230</strain>
        <strain evidence="3">type strain: CIP110230</strain>
    </source>
</reference>
<protein>
    <submittedName>
        <fullName evidence="1">Uncharacterized protein</fullName>
    </submittedName>
</protein>
<dbReference type="Proteomes" id="UP000045840">
    <property type="component" value="Unassembled WGS sequence"/>
</dbReference>
<dbReference type="AlphaFoldDB" id="A0A0T9NX14"/>
<proteinExistence type="predicted"/>
<name>A0A0T9NX14_9GAMM</name>
<evidence type="ECO:0000313" key="3">
    <source>
        <dbReference type="Proteomes" id="UP000044625"/>
    </source>
</evidence>
<organism evidence="1 4">
    <name type="scientific">Yersinia pekkanenii</name>
    <dbReference type="NCBI Taxonomy" id="1288385"/>
    <lineage>
        <taxon>Bacteria</taxon>
        <taxon>Pseudomonadati</taxon>
        <taxon>Pseudomonadota</taxon>
        <taxon>Gammaproteobacteria</taxon>
        <taxon>Enterobacterales</taxon>
        <taxon>Yersiniaceae</taxon>
        <taxon>Yersinia</taxon>
    </lineage>
</organism>
<accession>A0A0T9NX14</accession>
<dbReference type="EMBL" id="CQAZ01000007">
    <property type="protein sequence ID" value="CNH34454.1"/>
    <property type="molecule type" value="Genomic_DNA"/>
</dbReference>